<dbReference type="EMBL" id="CP064795">
    <property type="protein sequence ID" value="QPG04331.1"/>
    <property type="molecule type" value="Genomic_DNA"/>
</dbReference>
<dbReference type="InterPro" id="IPR014756">
    <property type="entry name" value="Ig_E-set"/>
</dbReference>
<evidence type="ECO:0000313" key="6">
    <source>
        <dbReference type="Proteomes" id="UP000595095"/>
    </source>
</evidence>
<evidence type="ECO:0000256" key="1">
    <source>
        <dbReference type="ARBA" id="ARBA00022801"/>
    </source>
</evidence>
<dbReference type="Gene3D" id="2.60.40.1180">
    <property type="entry name" value="Golgi alpha-mannosidase II"/>
    <property type="match status" value="1"/>
</dbReference>
<dbReference type="SUPFAM" id="SSF81296">
    <property type="entry name" value="E set domains"/>
    <property type="match status" value="1"/>
</dbReference>
<dbReference type="PANTHER" id="PTHR10357">
    <property type="entry name" value="ALPHA-AMYLASE FAMILY MEMBER"/>
    <property type="match status" value="1"/>
</dbReference>
<name>A0A7S9DUT8_9ALTE</name>
<dbReference type="InterPro" id="IPR013783">
    <property type="entry name" value="Ig-like_fold"/>
</dbReference>
<keyword evidence="2" id="KW-0326">Glycosidase</keyword>
<dbReference type="KEGG" id="smaa:IT774_08555"/>
<dbReference type="InterPro" id="IPR017853">
    <property type="entry name" value="GH"/>
</dbReference>
<feature type="domain" description="Glycosyl hydrolase family 13 catalytic" evidence="4">
    <location>
        <begin position="139"/>
        <end position="536"/>
    </location>
</feature>
<evidence type="ECO:0000256" key="3">
    <source>
        <dbReference type="SAM" id="SignalP"/>
    </source>
</evidence>
<keyword evidence="1" id="KW-0378">Hydrolase</keyword>
<dbReference type="GO" id="GO:0016798">
    <property type="term" value="F:hydrolase activity, acting on glycosyl bonds"/>
    <property type="evidence" value="ECO:0007669"/>
    <property type="project" value="UniProtKB-KW"/>
</dbReference>
<dbReference type="Pfam" id="PF10438">
    <property type="entry name" value="Cyc-maltodext_C"/>
    <property type="match status" value="1"/>
</dbReference>
<dbReference type="Pfam" id="PF00128">
    <property type="entry name" value="Alpha-amylase"/>
    <property type="match status" value="1"/>
</dbReference>
<dbReference type="InterPro" id="IPR019492">
    <property type="entry name" value="Cyclo-malto-dextrinase_C"/>
</dbReference>
<dbReference type="GO" id="GO:0005975">
    <property type="term" value="P:carbohydrate metabolic process"/>
    <property type="evidence" value="ECO:0007669"/>
    <property type="project" value="InterPro"/>
</dbReference>
<dbReference type="InterPro" id="IPR006047">
    <property type="entry name" value="GH13_cat_dom"/>
</dbReference>
<dbReference type="SUPFAM" id="SSF51445">
    <property type="entry name" value="(Trans)glycosidases"/>
    <property type="match status" value="1"/>
</dbReference>
<accession>A0A7S9DUT8</accession>
<keyword evidence="6" id="KW-1185">Reference proteome</keyword>
<sequence length="629" mass="70653">MQGVLRTLEQTGRLIVLAGWMSLSMAVAAPESGANSTTVVPPTWWTGMHNEQLQLMVRGDNIAHSQVTVDHPSLKIINIASLDSPNYLFIDLDLSEAEPDEFLFTLTKQGVTTGQFTYTLNSRKPGNDRGFDQQETIYLVAPDRFANGDMDNDSIAGLSDKHQPDAPGGRHGGDIQGILNHLDYLQHMGFTQIWSMPLLENAMDSYSYHGYAITDHYRIDPRYGSNSLYRRLSHEAGQRDMGIIMDVVLNHIGSKHPWMDDLPAADWVHHGGEFSPTTHRREALHDIHGVEADKKAFSDGWFVPTMPDLNQQNPFLATFLIQNAIWWVEYAGLSGIRVDTYSYSDKAFLSRWTKALMNQYPQLNIVGEEWTTNPVITSYWQQGSHPADGYQSSLPSVMDFPLQQALVNALTNEESWGSGLIELYGILASDALYGDPYNLVTFTDNQDMSRIFTQLEENYALRDMAMTYLLTSRGIPQIFYGTEVLMANPGTDQHGIIRSDFPGGWPHHQQHAVTGEGLDPQQQKAQNRLRTLLAFRQQHPEAVTGNYLHYVPEAGIYVYFRLDPQGMPVMMGGLNKNADVSELQLERFSPQLSRITQLTRLKRQQDRCCNGRLTVSAGAKCYSMAAAIT</sequence>
<dbReference type="AlphaFoldDB" id="A0A7S9DUT8"/>
<dbReference type="CDD" id="cd11340">
    <property type="entry name" value="AmyAc_bac_CMD_like_3"/>
    <property type="match status" value="1"/>
</dbReference>
<dbReference type="Pfam" id="PF09087">
    <property type="entry name" value="Cyc-maltodext_N"/>
    <property type="match status" value="1"/>
</dbReference>
<evidence type="ECO:0000256" key="2">
    <source>
        <dbReference type="ARBA" id="ARBA00023295"/>
    </source>
</evidence>
<dbReference type="InterPro" id="IPR015171">
    <property type="entry name" value="Cyc-maltodext_N"/>
</dbReference>
<organism evidence="5 6">
    <name type="scientific">Salinimonas marina</name>
    <dbReference type="NCBI Taxonomy" id="2785918"/>
    <lineage>
        <taxon>Bacteria</taxon>
        <taxon>Pseudomonadati</taxon>
        <taxon>Pseudomonadota</taxon>
        <taxon>Gammaproteobacteria</taxon>
        <taxon>Alteromonadales</taxon>
        <taxon>Alteromonadaceae</taxon>
        <taxon>Alteromonas/Salinimonas group</taxon>
        <taxon>Salinimonas</taxon>
    </lineage>
</organism>
<dbReference type="InterPro" id="IPR013780">
    <property type="entry name" value="Glyco_hydro_b"/>
</dbReference>
<dbReference type="RefSeq" id="WP_195809427.1">
    <property type="nucleotide sequence ID" value="NZ_CP064795.1"/>
</dbReference>
<protein>
    <submittedName>
        <fullName evidence="5">Cyclomaltodextrinase N-terminal domain-containing protein</fullName>
    </submittedName>
</protein>
<dbReference type="SMART" id="SM00642">
    <property type="entry name" value="Aamy"/>
    <property type="match status" value="1"/>
</dbReference>
<proteinExistence type="predicted"/>
<feature type="chain" id="PRO_5032326262" evidence="3">
    <location>
        <begin position="29"/>
        <end position="629"/>
    </location>
</feature>
<dbReference type="PANTHER" id="PTHR10357:SF210">
    <property type="entry name" value="MALTODEXTRIN GLUCOSIDASE"/>
    <property type="match status" value="1"/>
</dbReference>
<gene>
    <name evidence="5" type="ORF">IT774_08555</name>
</gene>
<dbReference type="Gene3D" id="2.60.40.10">
    <property type="entry name" value="Immunoglobulins"/>
    <property type="match status" value="1"/>
</dbReference>
<keyword evidence="3" id="KW-0732">Signal</keyword>
<dbReference type="Proteomes" id="UP000595095">
    <property type="component" value="Chromosome"/>
</dbReference>
<dbReference type="Gene3D" id="3.20.20.80">
    <property type="entry name" value="Glycosidases"/>
    <property type="match status" value="1"/>
</dbReference>
<feature type="signal peptide" evidence="3">
    <location>
        <begin position="1"/>
        <end position="28"/>
    </location>
</feature>
<evidence type="ECO:0000259" key="4">
    <source>
        <dbReference type="SMART" id="SM00642"/>
    </source>
</evidence>
<evidence type="ECO:0000313" key="5">
    <source>
        <dbReference type="EMBL" id="QPG04331.1"/>
    </source>
</evidence>
<reference evidence="5 6" key="1">
    <citation type="submission" date="2020-11" db="EMBL/GenBank/DDBJ databases">
        <title>Complete genome sequence for Salinimonas sp. strain G2-b.</title>
        <authorList>
            <person name="Park S.-J."/>
        </authorList>
    </citation>
    <scope>NUCLEOTIDE SEQUENCE [LARGE SCALE GENOMIC DNA]</scope>
    <source>
        <strain evidence="5 6">G2-b</strain>
    </source>
</reference>